<proteinExistence type="inferred from homology"/>
<dbReference type="OrthoDB" id="409928at2759"/>
<dbReference type="Pfam" id="PF00410">
    <property type="entry name" value="Ribosomal_S8"/>
    <property type="match status" value="1"/>
</dbReference>
<keyword evidence="3" id="KW-0687">Ribonucleoprotein</keyword>
<evidence type="ECO:0000313" key="4">
    <source>
        <dbReference type="EMBL" id="QOU21435.1"/>
    </source>
</evidence>
<evidence type="ECO:0000313" key="5">
    <source>
        <dbReference type="Proteomes" id="UP000663131"/>
    </source>
</evidence>
<organism evidence="4 5">
    <name type="scientific">Dekkera bruxellensis</name>
    <name type="common">Brettanomyces custersii</name>
    <dbReference type="NCBI Taxonomy" id="5007"/>
    <lineage>
        <taxon>Eukaryota</taxon>
        <taxon>Fungi</taxon>
        <taxon>Dikarya</taxon>
        <taxon>Ascomycota</taxon>
        <taxon>Saccharomycotina</taxon>
        <taxon>Pichiomycetes</taxon>
        <taxon>Pichiales</taxon>
        <taxon>Pichiaceae</taxon>
        <taxon>Brettanomyces</taxon>
    </lineage>
</organism>
<dbReference type="GO" id="GO:0046404">
    <property type="term" value="F:ATP-dependent polydeoxyribonucleotide 5'-hydroxyl-kinase activity"/>
    <property type="evidence" value="ECO:0007669"/>
    <property type="project" value="TreeGrafter"/>
</dbReference>
<dbReference type="GeneID" id="64573083"/>
<reference evidence="4" key="1">
    <citation type="submission" date="2020-10" db="EMBL/GenBank/DDBJ databases">
        <authorList>
            <person name="Palmer J.M."/>
        </authorList>
    </citation>
    <scope>NUCLEOTIDE SEQUENCE</scope>
    <source>
        <strain evidence="4">UCD 2041</strain>
    </source>
</reference>
<evidence type="ECO:0000256" key="1">
    <source>
        <dbReference type="ARBA" id="ARBA00006471"/>
    </source>
</evidence>
<dbReference type="InterPro" id="IPR036412">
    <property type="entry name" value="HAD-like_sf"/>
</dbReference>
<reference evidence="4" key="2">
    <citation type="journal article" name="BMC Genomics">
        <title>New genome assemblies reveal patterns of domestication and adaptation across Brettanomyces (Dekkera) species.</title>
        <authorList>
            <person name="Roach M.J."/>
            <person name="Borneman A.R."/>
        </authorList>
    </citation>
    <scope>NUCLEOTIDE SEQUENCE</scope>
    <source>
        <strain evidence="4">UCD 2041</strain>
    </source>
</reference>
<dbReference type="Gene3D" id="3.40.50.1000">
    <property type="entry name" value="HAD superfamily/HAD-like"/>
    <property type="match status" value="1"/>
</dbReference>
<dbReference type="InterPro" id="IPR013954">
    <property type="entry name" value="PNK3P"/>
</dbReference>
<dbReference type="NCBIfam" id="TIGR01662">
    <property type="entry name" value="HAD-SF-IIIA"/>
    <property type="match status" value="1"/>
</dbReference>
<dbReference type="InterPro" id="IPR006551">
    <property type="entry name" value="Polynucleotide_phosphatase"/>
</dbReference>
<accession>A0A871RB91</accession>
<dbReference type="KEGG" id="bbrx:BRETT_001158"/>
<dbReference type="GO" id="GO:0003735">
    <property type="term" value="F:structural constituent of ribosome"/>
    <property type="evidence" value="ECO:0007669"/>
    <property type="project" value="InterPro"/>
</dbReference>
<dbReference type="PANTHER" id="PTHR12083">
    <property type="entry name" value="BIFUNCTIONAL POLYNUCLEOTIDE PHOSPHATASE/KINASE"/>
    <property type="match status" value="1"/>
</dbReference>
<dbReference type="Pfam" id="PF08645">
    <property type="entry name" value="PNK3P"/>
    <property type="match status" value="1"/>
</dbReference>
<dbReference type="GO" id="GO:0006281">
    <property type="term" value="P:DNA repair"/>
    <property type="evidence" value="ECO:0007669"/>
    <property type="project" value="TreeGrafter"/>
</dbReference>
<dbReference type="Gene3D" id="3.30.1490.10">
    <property type="match status" value="1"/>
</dbReference>
<evidence type="ECO:0008006" key="6">
    <source>
        <dbReference type="Google" id="ProtNLM"/>
    </source>
</evidence>
<dbReference type="PANTHER" id="PTHR12083:SF9">
    <property type="entry name" value="BIFUNCTIONAL POLYNUCLEOTIDE PHOSPHATASE_KINASE"/>
    <property type="match status" value="1"/>
</dbReference>
<dbReference type="GO" id="GO:0006412">
    <property type="term" value="P:translation"/>
    <property type="evidence" value="ECO:0007669"/>
    <property type="project" value="InterPro"/>
</dbReference>
<dbReference type="EMBL" id="CP063136">
    <property type="protein sequence ID" value="QOU21435.1"/>
    <property type="molecule type" value="Genomic_DNA"/>
</dbReference>
<dbReference type="InterPro" id="IPR006549">
    <property type="entry name" value="HAD-SF_hydro_IIIA"/>
</dbReference>
<dbReference type="RefSeq" id="XP_041137928.1">
    <property type="nucleotide sequence ID" value="XM_041279714.1"/>
</dbReference>
<dbReference type="Proteomes" id="UP000663131">
    <property type="component" value="Chromosome 8"/>
</dbReference>
<keyword evidence="2" id="KW-0689">Ribosomal protein</keyword>
<dbReference type="NCBIfam" id="TIGR01664">
    <property type="entry name" value="DNA-3'-Pase"/>
    <property type="match status" value="1"/>
</dbReference>
<dbReference type="InterPro" id="IPR023214">
    <property type="entry name" value="HAD_sf"/>
</dbReference>
<sequence length="353" mass="39366">MSLVNLANVCSHLQNCVMAKLPLAKIPYTRLHLQIALGLYNEGFISSVQRGSINGPDIKQVEVTPDNVSTRRLWLGLKYKDNKPVLSHIHLISKPNRRVHLTNDELVHFAAGNRVRFVKPMKPDEVVFVRASNGDVLNLYEAVKKQLTGELLCRVSLGDKSLTGKKYSIAGFDMDETIITTQSGTRFGHGAWDWCIKYPEVVSRLKELETIHSNDDTIKVIAIFTNQGAINNTKRSKSLSGFTHKISSIIKKLSTLTSLPIVIYAATRDPQANKNVLAKKAAKIARKPDIGMFQQLLNDINATKEDVSYQDSFFCGDAAGRPGDFSECDIGIAKKIGVKFYTPEQYFLDVKEK</sequence>
<dbReference type="InterPro" id="IPR000630">
    <property type="entry name" value="Ribosomal_uS8"/>
</dbReference>
<dbReference type="GO" id="GO:0003690">
    <property type="term" value="F:double-stranded DNA binding"/>
    <property type="evidence" value="ECO:0007669"/>
    <property type="project" value="TreeGrafter"/>
</dbReference>
<dbReference type="SUPFAM" id="SSF56047">
    <property type="entry name" value="Ribosomal protein S8"/>
    <property type="match status" value="1"/>
</dbReference>
<dbReference type="GO" id="GO:0005840">
    <property type="term" value="C:ribosome"/>
    <property type="evidence" value="ECO:0007669"/>
    <property type="project" value="UniProtKB-KW"/>
</dbReference>
<dbReference type="Gene3D" id="3.30.1370.30">
    <property type="match status" value="1"/>
</dbReference>
<evidence type="ECO:0000256" key="3">
    <source>
        <dbReference type="ARBA" id="ARBA00023274"/>
    </source>
</evidence>
<dbReference type="SUPFAM" id="SSF56784">
    <property type="entry name" value="HAD-like"/>
    <property type="match status" value="1"/>
</dbReference>
<gene>
    <name evidence="4" type="ORF">BRETT_001158</name>
</gene>
<comment type="similarity">
    <text evidence="1">Belongs to the universal ribosomal protein uS8 family.</text>
</comment>
<dbReference type="GO" id="GO:0046403">
    <property type="term" value="F:polynucleotide 3'-phosphatase activity"/>
    <property type="evidence" value="ECO:0007669"/>
    <property type="project" value="TreeGrafter"/>
</dbReference>
<protein>
    <recommendedName>
        <fullName evidence="6">DNA 3'-phosphatase</fullName>
    </recommendedName>
</protein>
<dbReference type="InterPro" id="IPR035987">
    <property type="entry name" value="Ribosomal_uS8_sf"/>
</dbReference>
<dbReference type="FunFam" id="3.30.1370.30:FF:000006">
    <property type="entry name" value="40S ribosomal protein S8"/>
    <property type="match status" value="1"/>
</dbReference>
<name>A0A871RB91_DEKBR</name>
<evidence type="ECO:0000256" key="2">
    <source>
        <dbReference type="ARBA" id="ARBA00022980"/>
    </source>
</evidence>
<dbReference type="AlphaFoldDB" id="A0A871RB91"/>
<dbReference type="GO" id="GO:1990904">
    <property type="term" value="C:ribonucleoprotein complex"/>
    <property type="evidence" value="ECO:0007669"/>
    <property type="project" value="UniProtKB-KW"/>
</dbReference>